<dbReference type="GO" id="GO:0005975">
    <property type="term" value="P:carbohydrate metabolic process"/>
    <property type="evidence" value="ECO:0007669"/>
    <property type="project" value="UniProtKB-ARBA"/>
</dbReference>
<comment type="caution">
    <text evidence="1">The sequence shown here is derived from an EMBL/GenBank/DDBJ whole genome shotgun (WGS) entry which is preliminary data.</text>
</comment>
<evidence type="ECO:0000313" key="1">
    <source>
        <dbReference type="EMBL" id="MDA0180380.1"/>
    </source>
</evidence>
<dbReference type="SUPFAM" id="SSF50998">
    <property type="entry name" value="Quinoprotein alcohol dehydrogenase-like"/>
    <property type="match status" value="1"/>
</dbReference>
<sequence>MPWVIPSWGIGDTPLVPVNLAQISNPHSGTVGDPTNPDFELRVAQTGADGAPVDPASLQVTAQIVRNGNRVSPFGDTPAPGAVTVRAGDAPDLRRVAFTPVRIGNAKVVVTVTGQGGATASYTIDFYASKAASSTSRYLHLTADTSTAIDAGDGYLFIAGDEHRQIRLYDAERSGVPIALFHPGKNPNDSAGGEGEDDFEASARSGDSVFWLGSQSNSRKGEVQPSRHVVYETTIAGRGKDATLARVGAYGGLRRDLIAWDTANGRRYGFAAGSAEGAYPSVPDGFNIEGAEFAPDGTTLYLGFRAPLVGRKNGGDALIVPVTNIQQLTRGQASHATFGTPIELDFDGGSIRELRRNAAGEYLILTNDVSRYTAEELPTAVLQPALLWYWDGNPATEPQRLGGGEPLPPNVTDVSASLGSWEGIGAMPERLEPGSQVRLIMDQGYDHLFVPAGPITDELYYDMVNKDSRLIPTLMKARTDLVTLTGDLGYQLTVTGLAAFAEQLPGTTSAPRTATITNTGRKTVPVDALSVRGGDAGDFQLDPGSCARITLAPGDACSASLRYAPARGAVTSSAQLEVTSSAPLFNRSFGLTGTAGTGTFATSAAPTIDIVAPRVGDRLTATVAAWSPAAELRYQWLRGGAPIPGAAEAAYTATAADEGFTLSVRVTGTTPGYESKTRTSVPTAAVAVIASAPEPPFGGVRPPTILSWEPVRSRYAIEVVTRSGRQLRLTVRAPRIEAAKLSQRVTVKVAGIRATYRVTLRRGQATLKLGAKAKRLKTGTRAIVTVTVPELRYLVDKQPSGQQSHEVPSATKRIAVKLR</sequence>
<dbReference type="InterPro" id="IPR013783">
    <property type="entry name" value="Ig-like_fold"/>
</dbReference>
<dbReference type="Gene3D" id="2.60.40.2700">
    <property type="match status" value="1"/>
</dbReference>
<evidence type="ECO:0000313" key="2">
    <source>
        <dbReference type="Proteomes" id="UP001147653"/>
    </source>
</evidence>
<dbReference type="Proteomes" id="UP001147653">
    <property type="component" value="Unassembled WGS sequence"/>
</dbReference>
<keyword evidence="2" id="KW-1185">Reference proteome</keyword>
<gene>
    <name evidence="1" type="ORF">OJ997_08735</name>
</gene>
<dbReference type="RefSeq" id="WP_270024688.1">
    <property type="nucleotide sequence ID" value="NZ_JAPDDP010000012.1"/>
</dbReference>
<accession>A0A9X3SAK8</accession>
<dbReference type="AlphaFoldDB" id="A0A9X3SAK8"/>
<dbReference type="Gene3D" id="2.60.40.10">
    <property type="entry name" value="Immunoglobulins"/>
    <property type="match status" value="1"/>
</dbReference>
<reference evidence="1" key="1">
    <citation type="submission" date="2022-10" db="EMBL/GenBank/DDBJ databases">
        <title>The WGS of Solirubrobacter phytolaccae KCTC 29190.</title>
        <authorList>
            <person name="Jiang Z."/>
        </authorList>
    </citation>
    <scope>NUCLEOTIDE SEQUENCE</scope>
    <source>
        <strain evidence="1">KCTC 29190</strain>
    </source>
</reference>
<dbReference type="InterPro" id="IPR011047">
    <property type="entry name" value="Quinoprotein_ADH-like_sf"/>
</dbReference>
<proteinExistence type="predicted"/>
<dbReference type="EMBL" id="JAPDDP010000012">
    <property type="protein sequence ID" value="MDA0180380.1"/>
    <property type="molecule type" value="Genomic_DNA"/>
</dbReference>
<name>A0A9X3SAK8_9ACTN</name>
<evidence type="ECO:0008006" key="3">
    <source>
        <dbReference type="Google" id="ProtNLM"/>
    </source>
</evidence>
<organism evidence="1 2">
    <name type="scientific">Solirubrobacter phytolaccae</name>
    <dbReference type="NCBI Taxonomy" id="1404360"/>
    <lineage>
        <taxon>Bacteria</taxon>
        <taxon>Bacillati</taxon>
        <taxon>Actinomycetota</taxon>
        <taxon>Thermoleophilia</taxon>
        <taxon>Solirubrobacterales</taxon>
        <taxon>Solirubrobacteraceae</taxon>
        <taxon>Solirubrobacter</taxon>
    </lineage>
</organism>
<protein>
    <recommendedName>
        <fullName evidence="3">Ig-like domain-containing protein</fullName>
    </recommendedName>
</protein>